<accession>A0A2P2KW97</accession>
<name>A0A2P2KW97_RHIMU</name>
<dbReference type="AlphaFoldDB" id="A0A2P2KW97"/>
<organism evidence="1">
    <name type="scientific">Rhizophora mucronata</name>
    <name type="common">Asiatic mangrove</name>
    <dbReference type="NCBI Taxonomy" id="61149"/>
    <lineage>
        <taxon>Eukaryota</taxon>
        <taxon>Viridiplantae</taxon>
        <taxon>Streptophyta</taxon>
        <taxon>Embryophyta</taxon>
        <taxon>Tracheophyta</taxon>
        <taxon>Spermatophyta</taxon>
        <taxon>Magnoliopsida</taxon>
        <taxon>eudicotyledons</taxon>
        <taxon>Gunneridae</taxon>
        <taxon>Pentapetalae</taxon>
        <taxon>rosids</taxon>
        <taxon>fabids</taxon>
        <taxon>Malpighiales</taxon>
        <taxon>Rhizophoraceae</taxon>
        <taxon>Rhizophora</taxon>
    </lineage>
</organism>
<protein>
    <submittedName>
        <fullName evidence="1">Uncharacterized protein</fullName>
    </submittedName>
</protein>
<reference evidence="1" key="1">
    <citation type="submission" date="2018-02" db="EMBL/GenBank/DDBJ databases">
        <title>Rhizophora mucronata_Transcriptome.</title>
        <authorList>
            <person name="Meera S.P."/>
            <person name="Sreeshan A."/>
            <person name="Augustine A."/>
        </authorList>
    </citation>
    <scope>NUCLEOTIDE SEQUENCE</scope>
    <source>
        <tissue evidence="1">Leaf</tissue>
    </source>
</reference>
<evidence type="ECO:0000313" key="1">
    <source>
        <dbReference type="EMBL" id="MBX10000.1"/>
    </source>
</evidence>
<dbReference type="EMBL" id="GGEC01029516">
    <property type="protein sequence ID" value="MBX10000.1"/>
    <property type="molecule type" value="Transcribed_RNA"/>
</dbReference>
<proteinExistence type="predicted"/>
<sequence length="45" mass="4920">MTEALGATNASLSITGALSKMFMRVRCLDTKTHKKTMSTTTRSKL</sequence>